<evidence type="ECO:0008006" key="3">
    <source>
        <dbReference type="Google" id="ProtNLM"/>
    </source>
</evidence>
<proteinExistence type="predicted"/>
<dbReference type="EMBL" id="JAUJYO010000006">
    <property type="protein sequence ID" value="KAK1315141.1"/>
    <property type="molecule type" value="Genomic_DNA"/>
</dbReference>
<name>A0AAV9EMZ5_ACOCL</name>
<evidence type="ECO:0000313" key="2">
    <source>
        <dbReference type="Proteomes" id="UP001180020"/>
    </source>
</evidence>
<reference evidence="1" key="2">
    <citation type="submission" date="2023-06" db="EMBL/GenBank/DDBJ databases">
        <authorList>
            <person name="Ma L."/>
            <person name="Liu K.-W."/>
            <person name="Li Z."/>
            <person name="Hsiao Y.-Y."/>
            <person name="Qi Y."/>
            <person name="Fu T."/>
            <person name="Tang G."/>
            <person name="Zhang D."/>
            <person name="Sun W.-H."/>
            <person name="Liu D.-K."/>
            <person name="Li Y."/>
            <person name="Chen G.-Z."/>
            <person name="Liu X.-D."/>
            <person name="Liao X.-Y."/>
            <person name="Jiang Y.-T."/>
            <person name="Yu X."/>
            <person name="Hao Y."/>
            <person name="Huang J."/>
            <person name="Zhao X.-W."/>
            <person name="Ke S."/>
            <person name="Chen Y.-Y."/>
            <person name="Wu W.-L."/>
            <person name="Hsu J.-L."/>
            <person name="Lin Y.-F."/>
            <person name="Huang M.-D."/>
            <person name="Li C.-Y."/>
            <person name="Huang L."/>
            <person name="Wang Z.-W."/>
            <person name="Zhao X."/>
            <person name="Zhong W.-Y."/>
            <person name="Peng D.-H."/>
            <person name="Ahmad S."/>
            <person name="Lan S."/>
            <person name="Zhang J.-S."/>
            <person name="Tsai W.-C."/>
            <person name="Van De Peer Y."/>
            <person name="Liu Z.-J."/>
        </authorList>
    </citation>
    <scope>NUCLEOTIDE SEQUENCE</scope>
    <source>
        <strain evidence="1">CP</strain>
        <tissue evidence="1">Leaves</tissue>
    </source>
</reference>
<organism evidence="1 2">
    <name type="scientific">Acorus calamus</name>
    <name type="common">Sweet flag</name>
    <dbReference type="NCBI Taxonomy" id="4465"/>
    <lineage>
        <taxon>Eukaryota</taxon>
        <taxon>Viridiplantae</taxon>
        <taxon>Streptophyta</taxon>
        <taxon>Embryophyta</taxon>
        <taxon>Tracheophyta</taxon>
        <taxon>Spermatophyta</taxon>
        <taxon>Magnoliopsida</taxon>
        <taxon>Liliopsida</taxon>
        <taxon>Acoraceae</taxon>
        <taxon>Acorus</taxon>
    </lineage>
</organism>
<sequence length="113" mass="12413">MGETYGEECLSGSSHGSTNIRTYISGGKMSELLNQKSSVQGKVPSGYFNALFGLSGLWLDDAKDTKCLAFDKYFVSLYNLHLATSPLVLRDEVKKAVLSNRDPNSLSSYKNIH</sequence>
<dbReference type="GO" id="GO:0009626">
    <property type="term" value="P:plant-type hypersensitive response"/>
    <property type="evidence" value="ECO:0007669"/>
    <property type="project" value="TreeGrafter"/>
</dbReference>
<gene>
    <name evidence="1" type="ORF">QJS10_CPA06g01897</name>
</gene>
<dbReference type="Proteomes" id="UP001180020">
    <property type="component" value="Unassembled WGS sequence"/>
</dbReference>
<comment type="caution">
    <text evidence="1">The sequence shown here is derived from an EMBL/GenBank/DDBJ whole genome shotgun (WGS) entry which is preliminary data.</text>
</comment>
<reference evidence="1" key="1">
    <citation type="journal article" date="2023" name="Nat. Commun.">
        <title>Diploid and tetraploid genomes of Acorus and the evolution of monocots.</title>
        <authorList>
            <person name="Ma L."/>
            <person name="Liu K.W."/>
            <person name="Li Z."/>
            <person name="Hsiao Y.Y."/>
            <person name="Qi Y."/>
            <person name="Fu T."/>
            <person name="Tang G.D."/>
            <person name="Zhang D."/>
            <person name="Sun W.H."/>
            <person name="Liu D.K."/>
            <person name="Li Y."/>
            <person name="Chen G.Z."/>
            <person name="Liu X.D."/>
            <person name="Liao X.Y."/>
            <person name="Jiang Y.T."/>
            <person name="Yu X."/>
            <person name="Hao Y."/>
            <person name="Huang J."/>
            <person name="Zhao X.W."/>
            <person name="Ke S."/>
            <person name="Chen Y.Y."/>
            <person name="Wu W.L."/>
            <person name="Hsu J.L."/>
            <person name="Lin Y.F."/>
            <person name="Huang M.D."/>
            <person name="Li C.Y."/>
            <person name="Huang L."/>
            <person name="Wang Z.W."/>
            <person name="Zhao X."/>
            <person name="Zhong W.Y."/>
            <person name="Peng D.H."/>
            <person name="Ahmad S."/>
            <person name="Lan S."/>
            <person name="Zhang J.S."/>
            <person name="Tsai W.C."/>
            <person name="Van de Peer Y."/>
            <person name="Liu Z.J."/>
        </authorList>
    </citation>
    <scope>NUCLEOTIDE SEQUENCE</scope>
    <source>
        <strain evidence="1">CP</strain>
    </source>
</reference>
<accession>A0AAV9EMZ5</accession>
<dbReference type="InterPro" id="IPR044663">
    <property type="entry name" value="CAD1/NSL1-like"/>
</dbReference>
<protein>
    <recommendedName>
        <fullName evidence="3">MACPF domain-containing protein</fullName>
    </recommendedName>
</protein>
<dbReference type="PANTHER" id="PTHR33199">
    <property type="entry name" value="MACPF DOMAIN-CONTAINING PROTEIN CAD1"/>
    <property type="match status" value="1"/>
</dbReference>
<keyword evidence="2" id="KW-1185">Reference proteome</keyword>
<dbReference type="AlphaFoldDB" id="A0AAV9EMZ5"/>
<dbReference type="GO" id="GO:2000031">
    <property type="term" value="P:regulation of salicylic acid mediated signaling pathway"/>
    <property type="evidence" value="ECO:0007669"/>
    <property type="project" value="InterPro"/>
</dbReference>
<dbReference type="PANTHER" id="PTHR33199:SF2">
    <property type="entry name" value="OS02G0475300 PROTEIN"/>
    <property type="match status" value="1"/>
</dbReference>
<dbReference type="GO" id="GO:0005886">
    <property type="term" value="C:plasma membrane"/>
    <property type="evidence" value="ECO:0007669"/>
    <property type="project" value="TreeGrafter"/>
</dbReference>
<evidence type="ECO:0000313" key="1">
    <source>
        <dbReference type="EMBL" id="KAK1315141.1"/>
    </source>
</evidence>